<evidence type="ECO:0008006" key="4">
    <source>
        <dbReference type="Google" id="ProtNLM"/>
    </source>
</evidence>
<dbReference type="AlphaFoldDB" id="R7Q9M1"/>
<proteinExistence type="predicted"/>
<name>R7Q9M1_CHOCR</name>
<sequence length="367" mass="40846">MGRGRNWTSIECAHFCEAWLFAMNDPIAGVDQTGSRFWRTTADKFVLLNSRNADSHGRYISRLGINEDEKCEYDFKLIKKQFAEVSKQVQRYSVALRRVYASKPAGSVKRTQIHAMACAIHLGRTDKMEYRFIDDLPREQWPMYDSFVVLQESPKFCIEGTAADSTPEVFNSSPSLPSLDSGPSRVGTNSSITSNVRRDCDNVLEAEKGSGCSRRRGEAVEEGTDGGGVLGNADGIERAESDRGGSTGRKRKRDLTAPIGRKAAKDVRSNQLQEQQRTAIDKRIAASMEIKAADARVRTAMLSDTNMLLAYGTALLGETAEDIRDRLELMRMYRKTKLADMKAKIALHTGPVNGSEDVADSHDDRYE</sequence>
<gene>
    <name evidence="2" type="ORF">CHC_T00002685001</name>
</gene>
<dbReference type="GeneID" id="17321699"/>
<feature type="region of interest" description="Disordered" evidence="1">
    <location>
        <begin position="208"/>
        <end position="272"/>
    </location>
</feature>
<protein>
    <recommendedName>
        <fullName evidence="4">No apical meristem-associated C-terminal domain-containing protein</fullName>
    </recommendedName>
</protein>
<dbReference type="PANTHER" id="PTHR45125">
    <property type="entry name" value="F21J9.4-RELATED"/>
    <property type="match status" value="1"/>
</dbReference>
<feature type="region of interest" description="Disordered" evidence="1">
    <location>
        <begin position="166"/>
        <end position="193"/>
    </location>
</feature>
<dbReference type="EMBL" id="HG001675">
    <property type="protein sequence ID" value="CDF34175.1"/>
    <property type="molecule type" value="Genomic_DNA"/>
</dbReference>
<feature type="compositionally biased region" description="Low complexity" evidence="1">
    <location>
        <begin position="172"/>
        <end position="184"/>
    </location>
</feature>
<evidence type="ECO:0000313" key="2">
    <source>
        <dbReference type="EMBL" id="CDF34175.1"/>
    </source>
</evidence>
<dbReference type="Gramene" id="CDF34175">
    <property type="protein sequence ID" value="CDF34175"/>
    <property type="gene ID" value="CHC_T00002685001"/>
</dbReference>
<reference evidence="3" key="1">
    <citation type="journal article" date="2013" name="Proc. Natl. Acad. Sci. U.S.A.">
        <title>Genome structure and metabolic features in the red seaweed Chondrus crispus shed light on evolution of the Archaeplastida.</title>
        <authorList>
            <person name="Collen J."/>
            <person name="Porcel B."/>
            <person name="Carre W."/>
            <person name="Ball S.G."/>
            <person name="Chaparro C."/>
            <person name="Tonon T."/>
            <person name="Barbeyron T."/>
            <person name="Michel G."/>
            <person name="Noel B."/>
            <person name="Valentin K."/>
            <person name="Elias M."/>
            <person name="Artiguenave F."/>
            <person name="Arun A."/>
            <person name="Aury J.M."/>
            <person name="Barbosa-Neto J.F."/>
            <person name="Bothwell J.H."/>
            <person name="Bouget F.Y."/>
            <person name="Brillet L."/>
            <person name="Cabello-Hurtado F."/>
            <person name="Capella-Gutierrez S."/>
            <person name="Charrier B."/>
            <person name="Cladiere L."/>
            <person name="Cock J.M."/>
            <person name="Coelho S.M."/>
            <person name="Colleoni C."/>
            <person name="Czjzek M."/>
            <person name="Da Silva C."/>
            <person name="Delage L."/>
            <person name="Denoeud F."/>
            <person name="Deschamps P."/>
            <person name="Dittami S.M."/>
            <person name="Gabaldon T."/>
            <person name="Gachon C.M."/>
            <person name="Groisillier A."/>
            <person name="Herve C."/>
            <person name="Jabbari K."/>
            <person name="Katinka M."/>
            <person name="Kloareg B."/>
            <person name="Kowalczyk N."/>
            <person name="Labadie K."/>
            <person name="Leblanc C."/>
            <person name="Lopez P.J."/>
            <person name="McLachlan D.H."/>
            <person name="Meslet-Cladiere L."/>
            <person name="Moustafa A."/>
            <person name="Nehr Z."/>
            <person name="Nyvall Collen P."/>
            <person name="Panaud O."/>
            <person name="Partensky F."/>
            <person name="Poulain J."/>
            <person name="Rensing S.A."/>
            <person name="Rousvoal S."/>
            <person name="Samson G."/>
            <person name="Symeonidi A."/>
            <person name="Weissenbach J."/>
            <person name="Zambounis A."/>
            <person name="Wincker P."/>
            <person name="Boyen C."/>
        </authorList>
    </citation>
    <scope>NUCLEOTIDE SEQUENCE [LARGE SCALE GENOMIC DNA]</scope>
    <source>
        <strain evidence="3">cv. Stackhouse</strain>
    </source>
</reference>
<evidence type="ECO:0000256" key="1">
    <source>
        <dbReference type="SAM" id="MobiDB-lite"/>
    </source>
</evidence>
<evidence type="ECO:0000313" key="3">
    <source>
        <dbReference type="Proteomes" id="UP000012073"/>
    </source>
</evidence>
<dbReference type="Proteomes" id="UP000012073">
    <property type="component" value="Unassembled WGS sequence"/>
</dbReference>
<accession>R7Q9M1</accession>
<keyword evidence="3" id="KW-1185">Reference proteome</keyword>
<dbReference type="RefSeq" id="XP_005713994.1">
    <property type="nucleotide sequence ID" value="XM_005713937.1"/>
</dbReference>
<dbReference type="KEGG" id="ccp:CHC_T00002685001"/>
<dbReference type="PANTHER" id="PTHR45125:SF3">
    <property type="entry name" value="NO-APICAL-MERISTEM-ASSOCIATED CARBOXY-TERMINAL DOMAIN PROTEIN"/>
    <property type="match status" value="1"/>
</dbReference>
<organism evidence="2 3">
    <name type="scientific">Chondrus crispus</name>
    <name type="common">Carrageen Irish moss</name>
    <name type="synonym">Polymorpha crispa</name>
    <dbReference type="NCBI Taxonomy" id="2769"/>
    <lineage>
        <taxon>Eukaryota</taxon>
        <taxon>Rhodophyta</taxon>
        <taxon>Florideophyceae</taxon>
        <taxon>Rhodymeniophycidae</taxon>
        <taxon>Gigartinales</taxon>
        <taxon>Gigartinaceae</taxon>
        <taxon>Chondrus</taxon>
    </lineage>
</organism>